<sequence>MTEVYKVGDVFRSTALKFCLGRAYYDKTNKAICVDRASLIPNPLLSEIKGRNEVVWNGTEKVGTADVRCIDETRSQAHWKITSVLCNPTGGGTSHTNHIQNQTWASYQYQASRINADGTPHDSAETLWFNRTFFVRDLELIIN</sequence>
<proteinExistence type="predicted"/>
<evidence type="ECO:0000313" key="1">
    <source>
        <dbReference type="EMBL" id="KIF53370.1"/>
    </source>
</evidence>
<dbReference type="Proteomes" id="UP000031586">
    <property type="component" value="Unassembled WGS sequence"/>
</dbReference>
<protein>
    <submittedName>
        <fullName evidence="1">Uncharacterized protein</fullName>
    </submittedName>
</protein>
<gene>
    <name evidence="1" type="ORF">H735_10645</name>
</gene>
<accession>A0A0C1Z8T7</accession>
<reference evidence="1 2" key="1">
    <citation type="submission" date="2014-07" db="EMBL/GenBank/DDBJ databases">
        <title>Unique and conserved regions in Vibrio harveyi and related species in comparison with the shrimp pathogen Vibrio harveyi CAIM 1792.</title>
        <authorList>
            <person name="Espinoza-Valles I."/>
            <person name="Vora G."/>
            <person name="Leekitcharoenphon P."/>
            <person name="Ussery D."/>
            <person name="Hoj L."/>
            <person name="Gomez-Gil B."/>
        </authorList>
    </citation>
    <scope>NUCLEOTIDE SEQUENCE [LARGE SCALE GENOMIC DNA]</scope>
    <source>
        <strain evidence="2">CAIM 1854 / LMG 25443</strain>
    </source>
</reference>
<dbReference type="EMBL" id="JPRD01000015">
    <property type="protein sequence ID" value="KIF53370.1"/>
    <property type="molecule type" value="Genomic_DNA"/>
</dbReference>
<comment type="caution">
    <text evidence="1">The sequence shown here is derived from an EMBL/GenBank/DDBJ whole genome shotgun (WGS) entry which is preliminary data.</text>
</comment>
<evidence type="ECO:0000313" key="2">
    <source>
        <dbReference type="Proteomes" id="UP000031586"/>
    </source>
</evidence>
<name>A0A0C1Z8T7_9VIBR</name>
<dbReference type="AlphaFoldDB" id="A0A0C1Z8T7"/>
<dbReference type="RefSeq" id="WP_020194571.1">
    <property type="nucleotide sequence ID" value="NZ_BAOH01000005.1"/>
</dbReference>
<dbReference type="PATRIC" id="fig|1229493.5.peg.1219"/>
<organism evidence="1 2">
    <name type="scientific">Vibrio owensii CAIM 1854 = LMG 25443</name>
    <dbReference type="NCBI Taxonomy" id="1229493"/>
    <lineage>
        <taxon>Bacteria</taxon>
        <taxon>Pseudomonadati</taxon>
        <taxon>Pseudomonadota</taxon>
        <taxon>Gammaproteobacteria</taxon>
        <taxon>Vibrionales</taxon>
        <taxon>Vibrionaceae</taxon>
        <taxon>Vibrio</taxon>
    </lineage>
</organism>